<gene>
    <name evidence="2" type="ORF">PACLA_8A034170</name>
</gene>
<dbReference type="InterPro" id="IPR055469">
    <property type="entry name" value="DUF7041"/>
</dbReference>
<protein>
    <recommendedName>
        <fullName evidence="1">DUF7041 domain-containing protein</fullName>
    </recommendedName>
</protein>
<dbReference type="EMBL" id="CACRXK020042929">
    <property type="protein sequence ID" value="CAB4045885.1"/>
    <property type="molecule type" value="Genomic_DNA"/>
</dbReference>
<evidence type="ECO:0000259" key="1">
    <source>
        <dbReference type="Pfam" id="PF23055"/>
    </source>
</evidence>
<dbReference type="PANTHER" id="PTHR33327:SF3">
    <property type="entry name" value="RNA-DIRECTED DNA POLYMERASE"/>
    <property type="match status" value="1"/>
</dbReference>
<feature type="non-terminal residue" evidence="2">
    <location>
        <position position="1"/>
    </location>
</feature>
<evidence type="ECO:0000313" key="3">
    <source>
        <dbReference type="Proteomes" id="UP001152795"/>
    </source>
</evidence>
<evidence type="ECO:0000313" key="2">
    <source>
        <dbReference type="EMBL" id="CAB4045885.1"/>
    </source>
</evidence>
<keyword evidence="3" id="KW-1185">Reference proteome</keyword>
<name>A0A6S7KK40_PARCT</name>
<accession>A0A6S7KK40</accession>
<dbReference type="Pfam" id="PF23055">
    <property type="entry name" value="DUF7041"/>
    <property type="match status" value="1"/>
</dbReference>
<sequence>TPSTVALKAKFNTASDRLEVFLDAYANPDKLRASVAKATSSKLEELLQIFVTSFETFCETFPASPDNSLPDEISSASKRSADLMARSDRLSITLESIFLENSSQIAVPTNKTEKSNKLPKVELRSFDEVNPEIWFDQLALQMRAAKITDEHHQFATLTRFLDSNQSLFISPVLKSNESSPYSAAKKLLLQQYSLSKIQRLRKAIFDEKRGSEEKTSHLLSRLEPLLKDTGIDELKKFLLLSSLPDTVKEHVATKFDSASVSDFSKECDALLDIRQNKEAGTVSVSTVWNTKNIGKNSKRGKRSDNSKNRRPCTSHLAYGSQARTCRGPSCPNWSEDLQQ</sequence>
<feature type="domain" description="DUF7041" evidence="1">
    <location>
        <begin position="124"/>
        <end position="203"/>
    </location>
</feature>
<comment type="caution">
    <text evidence="2">The sequence shown here is derived from an EMBL/GenBank/DDBJ whole genome shotgun (WGS) entry which is preliminary data.</text>
</comment>
<dbReference type="Proteomes" id="UP001152795">
    <property type="component" value="Unassembled WGS sequence"/>
</dbReference>
<organism evidence="2 3">
    <name type="scientific">Paramuricea clavata</name>
    <name type="common">Red gorgonian</name>
    <name type="synonym">Violescent sea-whip</name>
    <dbReference type="NCBI Taxonomy" id="317549"/>
    <lineage>
        <taxon>Eukaryota</taxon>
        <taxon>Metazoa</taxon>
        <taxon>Cnidaria</taxon>
        <taxon>Anthozoa</taxon>
        <taxon>Octocorallia</taxon>
        <taxon>Malacalcyonacea</taxon>
        <taxon>Plexauridae</taxon>
        <taxon>Paramuricea</taxon>
    </lineage>
</organism>
<dbReference type="AlphaFoldDB" id="A0A6S7KK40"/>
<dbReference type="PANTHER" id="PTHR33327">
    <property type="entry name" value="ENDONUCLEASE"/>
    <property type="match status" value="1"/>
</dbReference>
<reference evidence="2" key="1">
    <citation type="submission" date="2020-04" db="EMBL/GenBank/DDBJ databases">
        <authorList>
            <person name="Alioto T."/>
            <person name="Alioto T."/>
            <person name="Gomez Garrido J."/>
        </authorList>
    </citation>
    <scope>NUCLEOTIDE SEQUENCE</scope>
    <source>
        <strain evidence="2">A484AB</strain>
    </source>
</reference>
<feature type="non-terminal residue" evidence="2">
    <location>
        <position position="339"/>
    </location>
</feature>
<proteinExistence type="predicted"/>